<protein>
    <submittedName>
        <fullName evidence="1">Uncharacterized protein</fullName>
    </submittedName>
</protein>
<proteinExistence type="predicted"/>
<comment type="caution">
    <text evidence="1">The sequence shown here is derived from an EMBL/GenBank/DDBJ whole genome shotgun (WGS) entry which is preliminary data.</text>
</comment>
<evidence type="ECO:0000313" key="2">
    <source>
        <dbReference type="Proteomes" id="UP000315295"/>
    </source>
</evidence>
<accession>A0A540M7R6</accession>
<name>A0A540M7R6_MALBA</name>
<keyword evidence="2" id="KW-1185">Reference proteome</keyword>
<reference evidence="1 2" key="1">
    <citation type="journal article" date="2019" name="G3 (Bethesda)">
        <title>Sequencing of a Wild Apple (Malus baccata) Genome Unravels the Differences Between Cultivated and Wild Apple Species Regarding Disease Resistance and Cold Tolerance.</title>
        <authorList>
            <person name="Chen X."/>
        </authorList>
    </citation>
    <scope>NUCLEOTIDE SEQUENCE [LARGE SCALE GENOMIC DNA]</scope>
    <source>
        <strain evidence="2">cv. Shandingzi</strain>
        <tissue evidence="1">Leaves</tissue>
    </source>
</reference>
<dbReference type="Proteomes" id="UP000315295">
    <property type="component" value="Unassembled WGS sequence"/>
</dbReference>
<evidence type="ECO:0000313" key="1">
    <source>
        <dbReference type="EMBL" id="TQD94539.1"/>
    </source>
</evidence>
<sequence>MLFIFHANSRSNLRCSKTSGFVHQHLTPSVKIDTKSCVKSFLFFHLHRESAKSQKHKRRNSKVIQCPQNPCIIKTLLIRICTRFSSVQVAAPLDGIFSSSALPLFSFCIIQRLILSFSWGNRKLLLPKKLTRNIREGDMGMRVRAMGALPDLIRSLKKEAHPKPAIAAVPETRHLSLRSDQSHRQRPQRPASVSTVLLQLSPISLSLSL</sequence>
<gene>
    <name evidence="1" type="ORF">C1H46_019784</name>
</gene>
<dbReference type="EMBL" id="VIEB01000340">
    <property type="protein sequence ID" value="TQD94539.1"/>
    <property type="molecule type" value="Genomic_DNA"/>
</dbReference>
<organism evidence="1 2">
    <name type="scientific">Malus baccata</name>
    <name type="common">Siberian crab apple</name>
    <name type="synonym">Pyrus baccata</name>
    <dbReference type="NCBI Taxonomy" id="106549"/>
    <lineage>
        <taxon>Eukaryota</taxon>
        <taxon>Viridiplantae</taxon>
        <taxon>Streptophyta</taxon>
        <taxon>Embryophyta</taxon>
        <taxon>Tracheophyta</taxon>
        <taxon>Spermatophyta</taxon>
        <taxon>Magnoliopsida</taxon>
        <taxon>eudicotyledons</taxon>
        <taxon>Gunneridae</taxon>
        <taxon>Pentapetalae</taxon>
        <taxon>rosids</taxon>
        <taxon>fabids</taxon>
        <taxon>Rosales</taxon>
        <taxon>Rosaceae</taxon>
        <taxon>Amygdaloideae</taxon>
        <taxon>Maleae</taxon>
        <taxon>Malus</taxon>
    </lineage>
</organism>
<dbReference type="AlphaFoldDB" id="A0A540M7R6"/>